<accession>A0A1H0CNC3</accession>
<dbReference type="InterPro" id="IPR013159">
    <property type="entry name" value="DnaA_C"/>
</dbReference>
<feature type="region of interest" description="Disordered" evidence="1">
    <location>
        <begin position="1"/>
        <end position="26"/>
    </location>
</feature>
<sequence length="131" mass="14514">MPQPRATPRNGRPAAPPPDPARRRRGRLQCRVSVEIAAAFTGVSSLEILSAHRSGSAVSRARHLAMYLAHVAFQLRYAQVAEGFGRDRKSIVYAVERIEDARDDEVFDRQLTQLERLAGSCRQLSSEDDGA</sequence>
<dbReference type="GO" id="GO:0006270">
    <property type="term" value="P:DNA replication initiation"/>
    <property type="evidence" value="ECO:0007669"/>
    <property type="project" value="InterPro"/>
</dbReference>
<proteinExistence type="predicted"/>
<dbReference type="Gene3D" id="1.10.1750.10">
    <property type="match status" value="1"/>
</dbReference>
<evidence type="ECO:0000256" key="1">
    <source>
        <dbReference type="SAM" id="MobiDB-lite"/>
    </source>
</evidence>
<dbReference type="InterPro" id="IPR010921">
    <property type="entry name" value="Trp_repressor/repl_initiator"/>
</dbReference>
<feature type="compositionally biased region" description="Low complexity" evidence="1">
    <location>
        <begin position="1"/>
        <end position="13"/>
    </location>
</feature>
<dbReference type="EMBL" id="FNIT01000001">
    <property type="protein sequence ID" value="SDN59370.1"/>
    <property type="molecule type" value="Genomic_DNA"/>
</dbReference>
<dbReference type="SMART" id="SM00760">
    <property type="entry name" value="Bac_DnaA_C"/>
    <property type="match status" value="1"/>
</dbReference>
<name>A0A1H0CNC3_9HYPH</name>
<dbReference type="SUPFAM" id="SSF48295">
    <property type="entry name" value="TrpR-like"/>
    <property type="match status" value="1"/>
</dbReference>
<dbReference type="GO" id="GO:0006275">
    <property type="term" value="P:regulation of DNA replication"/>
    <property type="evidence" value="ECO:0007669"/>
    <property type="project" value="InterPro"/>
</dbReference>
<dbReference type="STRING" id="1166073.SAMN05192530_101387"/>
<dbReference type="AlphaFoldDB" id="A0A1H0CNC3"/>
<evidence type="ECO:0000313" key="3">
    <source>
        <dbReference type="EMBL" id="SDN59370.1"/>
    </source>
</evidence>
<protein>
    <submittedName>
        <fullName evidence="3">DnaA protein helix-turn-helix</fullName>
    </submittedName>
</protein>
<dbReference type="GO" id="GO:0043565">
    <property type="term" value="F:sequence-specific DNA binding"/>
    <property type="evidence" value="ECO:0007669"/>
    <property type="project" value="InterPro"/>
</dbReference>
<dbReference type="Proteomes" id="UP000198793">
    <property type="component" value="Unassembled WGS sequence"/>
</dbReference>
<feature type="domain" description="Chromosomal replication initiator DnaA C-terminal" evidence="2">
    <location>
        <begin position="29"/>
        <end position="98"/>
    </location>
</feature>
<keyword evidence="4" id="KW-1185">Reference proteome</keyword>
<reference evidence="3 4" key="1">
    <citation type="submission" date="2016-10" db="EMBL/GenBank/DDBJ databases">
        <authorList>
            <person name="de Groot N.N."/>
        </authorList>
    </citation>
    <scope>NUCLEOTIDE SEQUENCE [LARGE SCALE GENOMIC DNA]</scope>
    <source>
        <strain evidence="4">L7-484,KACC 16230,DSM 25025</strain>
    </source>
</reference>
<evidence type="ECO:0000259" key="2">
    <source>
        <dbReference type="SMART" id="SM00760"/>
    </source>
</evidence>
<evidence type="ECO:0000313" key="4">
    <source>
        <dbReference type="Proteomes" id="UP000198793"/>
    </source>
</evidence>
<dbReference type="OrthoDB" id="8480222at2"/>
<dbReference type="Pfam" id="PF08299">
    <property type="entry name" value="Bac_DnaA_C"/>
    <property type="match status" value="1"/>
</dbReference>
<gene>
    <name evidence="3" type="ORF">SAMN05192530_101387</name>
</gene>
<dbReference type="RefSeq" id="WP_090668048.1">
    <property type="nucleotide sequence ID" value="NZ_FNIT01000001.1"/>
</dbReference>
<dbReference type="CDD" id="cd06571">
    <property type="entry name" value="Bac_DnaA_C"/>
    <property type="match status" value="1"/>
</dbReference>
<organism evidence="3 4">
    <name type="scientific">Aureimonas jatrophae</name>
    <dbReference type="NCBI Taxonomy" id="1166073"/>
    <lineage>
        <taxon>Bacteria</taxon>
        <taxon>Pseudomonadati</taxon>
        <taxon>Pseudomonadota</taxon>
        <taxon>Alphaproteobacteria</taxon>
        <taxon>Hyphomicrobiales</taxon>
        <taxon>Aurantimonadaceae</taxon>
        <taxon>Aureimonas</taxon>
    </lineage>
</organism>
<dbReference type="GO" id="GO:0005524">
    <property type="term" value="F:ATP binding"/>
    <property type="evidence" value="ECO:0007669"/>
    <property type="project" value="InterPro"/>
</dbReference>